<gene>
    <name evidence="1" type="ORF">CFB84_10470</name>
</gene>
<organism evidence="1 2">
    <name type="scientific">Burkholderia aenigmatica</name>
    <dbReference type="NCBI Taxonomy" id="2015348"/>
    <lineage>
        <taxon>Bacteria</taxon>
        <taxon>Pseudomonadati</taxon>
        <taxon>Pseudomonadota</taxon>
        <taxon>Betaproteobacteria</taxon>
        <taxon>Burkholderiales</taxon>
        <taxon>Burkholderiaceae</taxon>
        <taxon>Burkholderia</taxon>
        <taxon>Burkholderia cepacia complex</taxon>
    </lineage>
</organism>
<proteinExistence type="predicted"/>
<dbReference type="EMBL" id="NKFA01000003">
    <property type="protein sequence ID" value="OXI49270.1"/>
    <property type="molecule type" value="Genomic_DNA"/>
</dbReference>
<reference evidence="2" key="1">
    <citation type="submission" date="2017-06" db="EMBL/GenBank/DDBJ databases">
        <authorList>
            <person name="LiPuma J."/>
            <person name="Spilker T."/>
        </authorList>
    </citation>
    <scope>NUCLEOTIDE SEQUENCE [LARGE SCALE GENOMIC DNA]</scope>
    <source>
        <strain evidence="2">AU17325</strain>
    </source>
</reference>
<dbReference type="AlphaFoldDB" id="A0A228J3Q5"/>
<protein>
    <submittedName>
        <fullName evidence="1">Uncharacterized protein</fullName>
    </submittedName>
</protein>
<comment type="caution">
    <text evidence="1">The sequence shown here is derived from an EMBL/GenBank/DDBJ whole genome shotgun (WGS) entry which is preliminary data.</text>
</comment>
<name>A0A228J3Q5_9BURK</name>
<dbReference type="Proteomes" id="UP000214600">
    <property type="component" value="Unassembled WGS sequence"/>
</dbReference>
<evidence type="ECO:0000313" key="1">
    <source>
        <dbReference type="EMBL" id="OXI49270.1"/>
    </source>
</evidence>
<accession>A0A228J3Q5</accession>
<sequence>MAHVLSIVQRDLGIVIEIARRAPSVFDEPVHAAIRQALINLAVDVVKQGARTRWSPIHATSGEVREVARGILRRSGK</sequence>
<reference evidence="1 2" key="2">
    <citation type="submission" date="2017-08" db="EMBL/GenBank/DDBJ databases">
        <title>WGS of novel Burkholderia cepaca complex species.</title>
        <authorList>
            <person name="Lipuma J."/>
            <person name="Spilker T."/>
        </authorList>
    </citation>
    <scope>NUCLEOTIDE SEQUENCE [LARGE SCALE GENOMIC DNA]</scope>
    <source>
        <strain evidence="1 2">AU17325</strain>
    </source>
</reference>
<evidence type="ECO:0000313" key="2">
    <source>
        <dbReference type="Proteomes" id="UP000214600"/>
    </source>
</evidence>